<dbReference type="AlphaFoldDB" id="A0A6J5JY37"/>
<dbReference type="Pfam" id="PF00265">
    <property type="entry name" value="TK"/>
    <property type="match status" value="1"/>
</dbReference>
<evidence type="ECO:0000256" key="7">
    <source>
        <dbReference type="ARBA" id="ARBA00022840"/>
    </source>
</evidence>
<evidence type="ECO:0000313" key="13">
    <source>
        <dbReference type="Proteomes" id="UP000509549"/>
    </source>
</evidence>
<organism evidence="12 13">
    <name type="scientific">Candidatus Azoamicus ciliaticola</name>
    <dbReference type="NCBI Taxonomy" id="2652803"/>
    <lineage>
        <taxon>Bacteria</taxon>
        <taxon>Pseudomonadati</taxon>
        <taxon>Pseudomonadota</taxon>
        <taxon>Gammaproteobacteria</taxon>
        <taxon>Candidatus Azoamicaceae</taxon>
        <taxon>Candidatus Azoamicus</taxon>
    </lineage>
</organism>
<evidence type="ECO:0000256" key="10">
    <source>
        <dbReference type="RuleBase" id="RU000544"/>
    </source>
</evidence>
<proteinExistence type="inferred from homology"/>
<evidence type="ECO:0000256" key="4">
    <source>
        <dbReference type="ARBA" id="ARBA00022679"/>
    </source>
</evidence>
<reference evidence="12 13" key="1">
    <citation type="submission" date="2020-04" db="EMBL/GenBank/DDBJ databases">
        <authorList>
            <person name="Graf S J."/>
        </authorList>
    </citation>
    <scope>NUCLEOTIDE SEQUENCE [LARGE SCALE GENOMIC DNA]</scope>
    <source>
        <strain evidence="12">1</strain>
    </source>
</reference>
<evidence type="ECO:0000256" key="8">
    <source>
        <dbReference type="PIRSR" id="PIRSR035805-1"/>
    </source>
</evidence>
<dbReference type="PANTHER" id="PTHR11441">
    <property type="entry name" value="THYMIDINE KINASE"/>
    <property type="match status" value="1"/>
</dbReference>
<dbReference type="KEGG" id="acil:ESZ_00249"/>
<keyword evidence="6 10" id="KW-0418">Kinase</keyword>
<dbReference type="InterPro" id="IPR027417">
    <property type="entry name" value="P-loop_NTPase"/>
</dbReference>
<evidence type="ECO:0000256" key="5">
    <source>
        <dbReference type="ARBA" id="ARBA00022741"/>
    </source>
</evidence>
<dbReference type="PIRSF" id="PIRSF035805">
    <property type="entry name" value="TK_cell"/>
    <property type="match status" value="1"/>
</dbReference>
<dbReference type="InterPro" id="IPR001267">
    <property type="entry name" value="Thymidine_kinase"/>
</dbReference>
<feature type="active site" description="Proton acceptor" evidence="8">
    <location>
        <position position="84"/>
    </location>
</feature>
<dbReference type="EC" id="2.7.1.21" evidence="2 10"/>
<protein>
    <recommendedName>
        <fullName evidence="2 10">Thymidine kinase</fullName>
        <ecNumber evidence="2 10">2.7.1.21</ecNumber>
    </recommendedName>
</protein>
<dbReference type="GO" id="GO:0071897">
    <property type="term" value="P:DNA biosynthetic process"/>
    <property type="evidence" value="ECO:0007669"/>
    <property type="project" value="UniProtKB-KW"/>
</dbReference>
<evidence type="ECO:0000256" key="1">
    <source>
        <dbReference type="ARBA" id="ARBA00007587"/>
    </source>
</evidence>
<comment type="similarity">
    <text evidence="1 11">Belongs to the thymidine kinase family.</text>
</comment>
<evidence type="ECO:0000256" key="2">
    <source>
        <dbReference type="ARBA" id="ARBA00012118"/>
    </source>
</evidence>
<feature type="binding site" evidence="9">
    <location>
        <position position="173"/>
    </location>
    <ligand>
        <name>substrate</name>
    </ligand>
</feature>
<evidence type="ECO:0000256" key="6">
    <source>
        <dbReference type="ARBA" id="ARBA00022777"/>
    </source>
</evidence>
<name>A0A6J5JY37_9GAMM</name>
<dbReference type="GO" id="GO:0005524">
    <property type="term" value="F:ATP binding"/>
    <property type="evidence" value="ECO:0007669"/>
    <property type="project" value="UniProtKB-KW"/>
</dbReference>
<dbReference type="Gene3D" id="3.40.50.300">
    <property type="entry name" value="P-loop containing nucleotide triphosphate hydrolases"/>
    <property type="match status" value="1"/>
</dbReference>
<evidence type="ECO:0000256" key="9">
    <source>
        <dbReference type="PIRSR" id="PIRSR035805-2"/>
    </source>
</evidence>
<comment type="catalytic activity">
    <reaction evidence="10">
        <text>thymidine + ATP = dTMP + ADP + H(+)</text>
        <dbReference type="Rhea" id="RHEA:19129"/>
        <dbReference type="ChEBI" id="CHEBI:15378"/>
        <dbReference type="ChEBI" id="CHEBI:17748"/>
        <dbReference type="ChEBI" id="CHEBI:30616"/>
        <dbReference type="ChEBI" id="CHEBI:63528"/>
        <dbReference type="ChEBI" id="CHEBI:456216"/>
        <dbReference type="EC" id="2.7.1.21"/>
    </reaction>
</comment>
<evidence type="ECO:0000256" key="3">
    <source>
        <dbReference type="ARBA" id="ARBA00022634"/>
    </source>
</evidence>
<gene>
    <name evidence="12" type="primary">tdk</name>
    <name evidence="12" type="ORF">ESZ_00249</name>
</gene>
<evidence type="ECO:0000256" key="11">
    <source>
        <dbReference type="RuleBase" id="RU004165"/>
    </source>
</evidence>
<keyword evidence="13" id="KW-1185">Reference proteome</keyword>
<dbReference type="EMBL" id="LR794158">
    <property type="protein sequence ID" value="CAB3976442.1"/>
    <property type="molecule type" value="Genomic_DNA"/>
</dbReference>
<keyword evidence="3 10" id="KW-0237">DNA synthesis</keyword>
<keyword evidence="5 10" id="KW-0547">Nucleotide-binding</keyword>
<dbReference type="GO" id="GO:0046104">
    <property type="term" value="P:thymidine metabolic process"/>
    <property type="evidence" value="ECO:0007669"/>
    <property type="project" value="TreeGrafter"/>
</dbReference>
<sequence>MAKLYYFTSTMNAGKTTQLLQFNYNCIKKNINTLTFISTLKNKKNCIRSRVGLKNLAIPINNKINIYKYIEKYKHMTKYIFIDEVQFLTKKQIYEIITIVDKLKINVITYGLKTDFKLKLFTASKYLISLSDKIFEIEALCKCGKKAIANARINKFGKKITQGKQINLNKKIYIPTCRYHYFNFIDKKK</sequence>
<keyword evidence="7 10" id="KW-0067">ATP-binding</keyword>
<dbReference type="GO" id="GO:0005829">
    <property type="term" value="C:cytosol"/>
    <property type="evidence" value="ECO:0007669"/>
    <property type="project" value="TreeGrafter"/>
</dbReference>
<dbReference type="SUPFAM" id="SSF52540">
    <property type="entry name" value="P-loop containing nucleoside triphosphate hydrolases"/>
    <property type="match status" value="1"/>
</dbReference>
<accession>A0A6J5JY37</accession>
<dbReference type="PANTHER" id="PTHR11441:SF0">
    <property type="entry name" value="THYMIDINE KINASE, CYTOSOLIC"/>
    <property type="match status" value="1"/>
</dbReference>
<dbReference type="SUPFAM" id="SSF57716">
    <property type="entry name" value="Glucocorticoid receptor-like (DNA-binding domain)"/>
    <property type="match status" value="1"/>
</dbReference>
<evidence type="ECO:0000313" key="12">
    <source>
        <dbReference type="EMBL" id="CAB3976442.1"/>
    </source>
</evidence>
<keyword evidence="4 10" id="KW-0808">Transferase</keyword>
<dbReference type="GO" id="GO:0004797">
    <property type="term" value="F:thymidine kinase activity"/>
    <property type="evidence" value="ECO:0007669"/>
    <property type="project" value="UniProtKB-EC"/>
</dbReference>
<dbReference type="RefSeq" id="WP_176604969.1">
    <property type="nucleotide sequence ID" value="NZ_LR794158.1"/>
</dbReference>
<dbReference type="Proteomes" id="UP000509549">
    <property type="component" value="Chromosome"/>
</dbReference>